<keyword evidence="2" id="KW-1185">Reference proteome</keyword>
<keyword evidence="1" id="KW-0547">Nucleotide-binding</keyword>
<organism evidence="1 2">
    <name type="scientific">Petralouisia muris</name>
    <dbReference type="NCBI Taxonomy" id="3032872"/>
    <lineage>
        <taxon>Bacteria</taxon>
        <taxon>Bacillati</taxon>
        <taxon>Bacillota</taxon>
        <taxon>Clostridia</taxon>
        <taxon>Lachnospirales</taxon>
        <taxon>Lachnospiraceae</taxon>
        <taxon>Petralouisia</taxon>
    </lineage>
</organism>
<evidence type="ECO:0000313" key="2">
    <source>
        <dbReference type="Proteomes" id="UP000304953"/>
    </source>
</evidence>
<reference evidence="1" key="1">
    <citation type="submission" date="2019-04" db="EMBL/GenBank/DDBJ databases">
        <title>Microbes associate with the intestines of laboratory mice.</title>
        <authorList>
            <person name="Navarre W."/>
            <person name="Wong E."/>
            <person name="Huang K."/>
            <person name="Tropini C."/>
            <person name="Ng K."/>
            <person name="Yu B."/>
        </authorList>
    </citation>
    <scope>NUCLEOTIDE SEQUENCE</scope>
    <source>
        <strain evidence="1">NM01_1-7b</strain>
    </source>
</reference>
<dbReference type="EMBL" id="SRYA01000017">
    <property type="protein sequence ID" value="TGY96394.1"/>
    <property type="molecule type" value="Genomic_DNA"/>
</dbReference>
<accession>A0AC61RX09</accession>
<protein>
    <submittedName>
        <fullName evidence="1">ABC transporter ATP-binding protein</fullName>
    </submittedName>
</protein>
<proteinExistence type="predicted"/>
<name>A0AC61RX09_9FIRM</name>
<gene>
    <name evidence="1" type="ORF">E5329_10240</name>
</gene>
<keyword evidence="1" id="KW-0067">ATP-binding</keyword>
<comment type="caution">
    <text evidence="1">The sequence shown here is derived from an EMBL/GenBank/DDBJ whole genome shotgun (WGS) entry which is preliminary data.</text>
</comment>
<dbReference type="Proteomes" id="UP000304953">
    <property type="component" value="Unassembled WGS sequence"/>
</dbReference>
<evidence type="ECO:0000313" key="1">
    <source>
        <dbReference type="EMBL" id="TGY96394.1"/>
    </source>
</evidence>
<sequence>MMHNGKGREQKKEKFSFRSYITFYTRFPIPWWLFIASLAFSLINTEVFLAISKYVIRINKGELYNSVIIGYALLTVLNAAISMGSNICGEYGIQKVTLRARKLLWDKILHLPMREVERRQPSSLISGVVNDITQASTVIHMIFSTVASVYGFVRCCVEMARFNAKLSAYMLLLVPLAIGVFALVGQLQYRMMLRRYESLNTMTEFFSEHISAAKHVKAQAIEDMETEAGLRAIDERYRADVYYAFMEVLQVFSNTLYTSIGSIVIALFGSDMIRKGQMPDTGINDFTTYKGRVDQYQAEVLTHYQTLKGTQGAMQYVGVLQEGPEEDLEDGYDLPESQPEQDIVLDRVSFGYVPQQPVLHDLSLTIPAGKTTAIIGSNGSGKSTLLKLLQGIYSPDSGRVWLGKAAVDEVKLAQLRRRFGCVLQHNPLFSGSVRDNIAYGATGEISDEAIAGAARLADADGFIRQLPQGYDSDVGMGGALLSGGQRQRVAIARMLMSNPDYLLMDEAGASLDHKSDMTIFRTVREHMKNRTIVVVAHDMRSVMEADHIIVLNEGSLEAAGNHKELLGTSPTYRAYLQLQGYTLAGEEVSR</sequence>